<dbReference type="InterPro" id="IPR019546">
    <property type="entry name" value="TAT_signal_bac_arc"/>
</dbReference>
<organism evidence="3 4">
    <name type="scientific">Rhodopseudomonas palustris</name>
    <dbReference type="NCBI Taxonomy" id="1076"/>
    <lineage>
        <taxon>Bacteria</taxon>
        <taxon>Pseudomonadati</taxon>
        <taxon>Pseudomonadota</taxon>
        <taxon>Alphaproteobacteria</taxon>
        <taxon>Hyphomicrobiales</taxon>
        <taxon>Nitrobacteraceae</taxon>
        <taxon>Rhodopseudomonas</taxon>
    </lineage>
</organism>
<dbReference type="InterPro" id="IPR006311">
    <property type="entry name" value="TAT_signal"/>
</dbReference>
<gene>
    <name evidence="3" type="ORF">D4Q52_01830</name>
</gene>
<dbReference type="NCBIfam" id="TIGR01409">
    <property type="entry name" value="TAT_signal_seq"/>
    <property type="match status" value="1"/>
</dbReference>
<feature type="signal peptide" evidence="2">
    <location>
        <begin position="1"/>
        <end position="37"/>
    </location>
</feature>
<dbReference type="PANTHER" id="PTHR30222:SF17">
    <property type="entry name" value="SPERMIDINE_PUTRESCINE-BINDING PERIPLASMIC PROTEIN"/>
    <property type="match status" value="1"/>
</dbReference>
<evidence type="ECO:0000256" key="2">
    <source>
        <dbReference type="SAM" id="SignalP"/>
    </source>
</evidence>
<protein>
    <submittedName>
        <fullName evidence="3">Extracellular solute-binding protein</fullName>
    </submittedName>
</protein>
<dbReference type="Pfam" id="PF10518">
    <property type="entry name" value="TAT_signal"/>
    <property type="match status" value="1"/>
</dbReference>
<dbReference type="AlphaFoldDB" id="A0A418VRJ2"/>
<dbReference type="PROSITE" id="PS51318">
    <property type="entry name" value="TAT"/>
    <property type="match status" value="1"/>
</dbReference>
<comment type="caution">
    <text evidence="3">The sequence shown here is derived from an EMBL/GenBank/DDBJ whole genome shotgun (WGS) entry which is preliminary data.</text>
</comment>
<dbReference type="OrthoDB" id="9812255at2"/>
<reference evidence="3 4" key="1">
    <citation type="submission" date="2018-09" db="EMBL/GenBank/DDBJ databases">
        <title>Draft genome sequence of Rhodopseudomonas palustris 2.1.18.</title>
        <authorList>
            <person name="Robertson S.L."/>
            <person name="Meyer T.E."/>
            <person name="Kyndt J.A."/>
        </authorList>
    </citation>
    <scope>NUCLEOTIDE SEQUENCE [LARGE SCALE GENOMIC DNA]</scope>
    <source>
        <strain evidence="3 4">2.1.18</strain>
    </source>
</reference>
<evidence type="ECO:0000256" key="1">
    <source>
        <dbReference type="ARBA" id="ARBA00022729"/>
    </source>
</evidence>
<name>A0A418VRJ2_RHOPL</name>
<dbReference type="Gene3D" id="3.40.190.10">
    <property type="entry name" value="Periplasmic binding protein-like II"/>
    <property type="match status" value="2"/>
</dbReference>
<dbReference type="RefSeq" id="WP_119854866.1">
    <property type="nucleotide sequence ID" value="NZ_QYYD01000001.1"/>
</dbReference>
<evidence type="ECO:0000313" key="3">
    <source>
        <dbReference type="EMBL" id="RJF78973.1"/>
    </source>
</evidence>
<dbReference type="SUPFAM" id="SSF53850">
    <property type="entry name" value="Periplasmic binding protein-like II"/>
    <property type="match status" value="1"/>
</dbReference>
<feature type="chain" id="PRO_5019492642" evidence="2">
    <location>
        <begin position="38"/>
        <end position="397"/>
    </location>
</feature>
<dbReference type="PANTHER" id="PTHR30222">
    <property type="entry name" value="SPERMIDINE/PUTRESCINE-BINDING PERIPLASMIC PROTEIN"/>
    <property type="match status" value="1"/>
</dbReference>
<sequence length="397" mass="43518">MDDKLSTVCQLEFARRDFLKGLAAASVAAALPSVAAAAETNVITGYGVTTAQLKDWSVMEKSTGLKMQFSTVAGNDIGALIRDVISSNVGNKADLVFFAGGSHNILGPRGLYAVIDEKRPELTLWERTSDVWKRSSAVVGPDGKQYGVPVTGNADSFGYFPEKVGANADGQQDISWEMLFENERTRGRAAFSRTWNYSAPSTALYLKASGKAKIENPADLTGAEAKMVVDFLIERKKAGQFKTLINSYEEQVQLLSSKEVDIANCWEPATRDANKKLGDGAVRYAYTVEGYTKWGQAAYITSQATKRGNLANIYKTLNYFLGGEYRAYQAKERGYGGPNMDLGVQYAIDNKWPDADVAALKSDLAKIERKYTKPFVANYAPSNADAIEQEWQRFLSA</sequence>
<keyword evidence="1 2" id="KW-0732">Signal</keyword>
<proteinExistence type="predicted"/>
<dbReference type="Proteomes" id="UP000285523">
    <property type="component" value="Unassembled WGS sequence"/>
</dbReference>
<evidence type="ECO:0000313" key="4">
    <source>
        <dbReference type="Proteomes" id="UP000285523"/>
    </source>
</evidence>
<dbReference type="EMBL" id="QYYD01000001">
    <property type="protein sequence ID" value="RJF78973.1"/>
    <property type="molecule type" value="Genomic_DNA"/>
</dbReference>
<accession>A0A418VRJ2</accession>